<evidence type="ECO:0000313" key="2">
    <source>
        <dbReference type="EMBL" id="SVD68738.1"/>
    </source>
</evidence>
<accession>A0A382XEE3</accession>
<feature type="compositionally biased region" description="Basic and acidic residues" evidence="1">
    <location>
        <begin position="1"/>
        <end position="10"/>
    </location>
</feature>
<name>A0A382XEE3_9ZZZZ</name>
<feature type="region of interest" description="Disordered" evidence="1">
    <location>
        <begin position="1"/>
        <end position="20"/>
    </location>
</feature>
<protein>
    <submittedName>
        <fullName evidence="2">Uncharacterized protein</fullName>
    </submittedName>
</protein>
<dbReference type="AlphaFoldDB" id="A0A382XEE3"/>
<evidence type="ECO:0000256" key="1">
    <source>
        <dbReference type="SAM" id="MobiDB-lite"/>
    </source>
</evidence>
<reference evidence="2" key="1">
    <citation type="submission" date="2018-05" db="EMBL/GenBank/DDBJ databases">
        <authorList>
            <person name="Lanie J.A."/>
            <person name="Ng W.-L."/>
            <person name="Kazmierczak K.M."/>
            <person name="Andrzejewski T.M."/>
            <person name="Davidsen T.M."/>
            <person name="Wayne K.J."/>
            <person name="Tettelin H."/>
            <person name="Glass J.I."/>
            <person name="Rusch D."/>
            <person name="Podicherti R."/>
            <person name="Tsui H.-C.T."/>
            <person name="Winkler M.E."/>
        </authorList>
    </citation>
    <scope>NUCLEOTIDE SEQUENCE</scope>
</reference>
<dbReference type="EMBL" id="UINC01166660">
    <property type="protein sequence ID" value="SVD68738.1"/>
    <property type="molecule type" value="Genomic_DNA"/>
</dbReference>
<gene>
    <name evidence="2" type="ORF">METZ01_LOCUS421592</name>
</gene>
<proteinExistence type="predicted"/>
<sequence length="76" mass="8583">MDNRVRRWRETGSSGCSAGRDGRSWIDEDARVEDAVWIESLLYRSDRLGKQFRSLNVVGARAVHSSNSVMVGRRAS</sequence>
<feature type="non-terminal residue" evidence="2">
    <location>
        <position position="76"/>
    </location>
</feature>
<organism evidence="2">
    <name type="scientific">marine metagenome</name>
    <dbReference type="NCBI Taxonomy" id="408172"/>
    <lineage>
        <taxon>unclassified sequences</taxon>
        <taxon>metagenomes</taxon>
        <taxon>ecological metagenomes</taxon>
    </lineage>
</organism>